<dbReference type="FunFam" id="3.40.250.10:FF:000021">
    <property type="entry name" value="M-phase inducer phosphatase cdc-25.2"/>
    <property type="match status" value="1"/>
</dbReference>
<dbReference type="PANTHER" id="PTHR10828">
    <property type="entry name" value="M-PHASE INDUCER PHOSPHATASE DUAL SPECIFICITY PHOSPHATASE CDC25"/>
    <property type="match status" value="1"/>
</dbReference>
<evidence type="ECO:0000256" key="1">
    <source>
        <dbReference type="ARBA" id="ARBA00011065"/>
    </source>
</evidence>
<dbReference type="Pfam" id="PF00581">
    <property type="entry name" value="Rhodanese"/>
    <property type="match status" value="1"/>
</dbReference>
<dbReference type="EC" id="3.1.3.48" evidence="2 10"/>
<evidence type="ECO:0000256" key="5">
    <source>
        <dbReference type="ARBA" id="ARBA00022801"/>
    </source>
</evidence>
<feature type="compositionally biased region" description="Polar residues" evidence="11">
    <location>
        <begin position="212"/>
        <end position="233"/>
    </location>
</feature>
<evidence type="ECO:0000256" key="9">
    <source>
        <dbReference type="ARBA" id="ARBA00067190"/>
    </source>
</evidence>
<proteinExistence type="inferred from homology"/>
<feature type="region of interest" description="Disordered" evidence="11">
    <location>
        <begin position="153"/>
        <end position="237"/>
    </location>
</feature>
<comment type="similarity">
    <text evidence="1 10">Belongs to the MPI phosphatase family.</text>
</comment>
<sequence length="584" mass="65614">MEYSSPLAAMHPQPCAIWASRKDVPESRAMYPNFQTYGPTTFDFKTLSMQQKPRRQDYFSLRPIRGSSPTSSLTADLDANFHIDKSPQAPTPRRSLFTQDLFRPREHAVQTPPVELDTAGTPPIMSSSPYHGDAMDISPLPHKVPRFVAQVTLPSPTPETTPDDGEDSHESTPDLLTPEDLFEPTAQAYQSTQPPSYLALPERRIPARRPTLTRTKGLSTSHIPQRPSSTETQLPPFRFGNVATSGLTCSSTPSLLESFTESPVDDLQQPSGIGSMLPPPRRTSLSVGNRSNGSPSSGHVRKPSAERRTAFMRPQRKLIRRSLSMFQHPDDVMKEEQDTFETLPSPLDSVMDTEQDQPSKYRLPHFIPEGEPEGLPRITQETMVEVLESKFSSRYDRVLVIDCRFEYEYSGGHIENAVNFNDKQQLAHELFSTGVPANTCLIFHCEYSVHRAPLTAKFIRGHDRTVNMANYPQLTYPEMYILDGGYSKFFAAHRSKCYPQSYVEMNDHRHEQACEIGMAKVKQNRQKLFRNQTFAFGQSSDDTEDSPTANPRALMVARSLSSFSVGPNISEGIGASFQRRMASY</sequence>
<dbReference type="Gene3D" id="3.40.250.10">
    <property type="entry name" value="Rhodanese-like domain"/>
    <property type="match status" value="1"/>
</dbReference>
<dbReference type="InterPro" id="IPR001763">
    <property type="entry name" value="Rhodanese-like_dom"/>
</dbReference>
<evidence type="ECO:0000313" key="14">
    <source>
        <dbReference type="Proteomes" id="UP000033647"/>
    </source>
</evidence>
<dbReference type="GO" id="GO:0051301">
    <property type="term" value="P:cell division"/>
    <property type="evidence" value="ECO:0007669"/>
    <property type="project" value="UniProtKB-UniRule"/>
</dbReference>
<reference evidence="13 14" key="1">
    <citation type="submission" date="2015-03" db="EMBL/GenBank/DDBJ databases">
        <title>RNA-seq based gene annotation and comparative genomics of four Zymoseptoria species reveal species-specific pathogenicity related genes and transposable element activity.</title>
        <authorList>
            <person name="Grandaubert J."/>
            <person name="Bhattacharyya A."/>
            <person name="Stukenbrock E.H."/>
        </authorList>
    </citation>
    <scope>NUCLEOTIDE SEQUENCE [LARGE SCALE GENOMIC DNA]</scope>
    <source>
        <strain evidence="13 14">Zb18110</strain>
    </source>
</reference>
<evidence type="ECO:0000256" key="3">
    <source>
        <dbReference type="ARBA" id="ARBA00022618"/>
    </source>
</evidence>
<dbReference type="GO" id="GO:0005737">
    <property type="term" value="C:cytoplasm"/>
    <property type="evidence" value="ECO:0007669"/>
    <property type="project" value="TreeGrafter"/>
</dbReference>
<evidence type="ECO:0000256" key="11">
    <source>
        <dbReference type="SAM" id="MobiDB-lite"/>
    </source>
</evidence>
<dbReference type="STRING" id="1047168.A0A0F4GDT3"/>
<dbReference type="InterPro" id="IPR036873">
    <property type="entry name" value="Rhodanese-like_dom_sf"/>
</dbReference>
<evidence type="ECO:0000256" key="7">
    <source>
        <dbReference type="ARBA" id="ARBA00023306"/>
    </source>
</evidence>
<dbReference type="PROSITE" id="PS50206">
    <property type="entry name" value="RHODANESE_3"/>
    <property type="match status" value="1"/>
</dbReference>
<evidence type="ECO:0000256" key="2">
    <source>
        <dbReference type="ARBA" id="ARBA00013064"/>
    </source>
</evidence>
<gene>
    <name evidence="13" type="ORF">TI39_contig4201g00001</name>
</gene>
<feature type="compositionally biased region" description="Polar residues" evidence="11">
    <location>
        <begin position="283"/>
        <end position="297"/>
    </location>
</feature>
<dbReference type="GO" id="GO:0004725">
    <property type="term" value="F:protein tyrosine phosphatase activity"/>
    <property type="evidence" value="ECO:0007669"/>
    <property type="project" value="UniProtKB-UniRule"/>
</dbReference>
<dbReference type="PANTHER" id="PTHR10828:SF17">
    <property type="entry name" value="PROTEIN-TYROSINE-PHOSPHATASE"/>
    <property type="match status" value="1"/>
</dbReference>
<evidence type="ECO:0000313" key="13">
    <source>
        <dbReference type="EMBL" id="KJX94365.1"/>
    </source>
</evidence>
<dbReference type="GO" id="GO:0110032">
    <property type="term" value="P:positive regulation of G2/MI transition of meiotic cell cycle"/>
    <property type="evidence" value="ECO:0007669"/>
    <property type="project" value="TreeGrafter"/>
</dbReference>
<comment type="caution">
    <text evidence="13">The sequence shown here is derived from an EMBL/GenBank/DDBJ whole genome shotgun (WGS) entry which is preliminary data.</text>
</comment>
<dbReference type="OrthoDB" id="26523at2759"/>
<evidence type="ECO:0000259" key="12">
    <source>
        <dbReference type="PROSITE" id="PS50206"/>
    </source>
</evidence>
<keyword evidence="4 10" id="KW-0498">Mitosis</keyword>
<dbReference type="SUPFAM" id="SSF52821">
    <property type="entry name" value="Rhodanese/Cell cycle control phosphatase"/>
    <property type="match status" value="1"/>
</dbReference>
<dbReference type="InterPro" id="IPR000751">
    <property type="entry name" value="MPI_Phosphatase"/>
</dbReference>
<accession>A0A0F4GDT3</accession>
<comment type="function">
    <text evidence="10">Tyrosine protein phosphatase which functions as a dosage-dependent inducer of mitotic progression.</text>
</comment>
<dbReference type="PRINTS" id="PR00716">
    <property type="entry name" value="MPIPHPHTASE"/>
</dbReference>
<keyword evidence="14" id="KW-1185">Reference proteome</keyword>
<feature type="region of interest" description="Disordered" evidence="11">
    <location>
        <begin position="258"/>
        <end position="312"/>
    </location>
</feature>
<keyword evidence="5 10" id="KW-0378">Hydrolase</keyword>
<dbReference type="AlphaFoldDB" id="A0A0F4GDT3"/>
<dbReference type="CDD" id="cd01530">
    <property type="entry name" value="Cdc25"/>
    <property type="match status" value="1"/>
</dbReference>
<organism evidence="13 14">
    <name type="scientific">Zymoseptoria brevis</name>
    <dbReference type="NCBI Taxonomy" id="1047168"/>
    <lineage>
        <taxon>Eukaryota</taxon>
        <taxon>Fungi</taxon>
        <taxon>Dikarya</taxon>
        <taxon>Ascomycota</taxon>
        <taxon>Pezizomycotina</taxon>
        <taxon>Dothideomycetes</taxon>
        <taxon>Dothideomycetidae</taxon>
        <taxon>Mycosphaerellales</taxon>
        <taxon>Mycosphaerellaceae</taxon>
        <taxon>Zymoseptoria</taxon>
    </lineage>
</organism>
<dbReference type="Proteomes" id="UP000033647">
    <property type="component" value="Unassembled WGS sequence"/>
</dbReference>
<dbReference type="EMBL" id="LAFY01004160">
    <property type="protein sequence ID" value="KJX94365.1"/>
    <property type="molecule type" value="Genomic_DNA"/>
</dbReference>
<dbReference type="GO" id="GO:0000086">
    <property type="term" value="P:G2/M transition of mitotic cell cycle"/>
    <property type="evidence" value="ECO:0007669"/>
    <property type="project" value="TreeGrafter"/>
</dbReference>
<evidence type="ECO:0000256" key="8">
    <source>
        <dbReference type="ARBA" id="ARBA00051722"/>
    </source>
</evidence>
<evidence type="ECO:0000256" key="10">
    <source>
        <dbReference type="RuleBase" id="RU368028"/>
    </source>
</evidence>
<protein>
    <recommendedName>
        <fullName evidence="9 10">M-phase inducer phosphatase</fullName>
        <ecNumber evidence="2 10">3.1.3.48</ecNumber>
    </recommendedName>
</protein>
<evidence type="ECO:0000256" key="4">
    <source>
        <dbReference type="ARBA" id="ARBA00022776"/>
    </source>
</evidence>
<dbReference type="GO" id="GO:0005634">
    <property type="term" value="C:nucleus"/>
    <property type="evidence" value="ECO:0007669"/>
    <property type="project" value="TreeGrafter"/>
</dbReference>
<keyword evidence="7 10" id="KW-0131">Cell cycle</keyword>
<evidence type="ECO:0000256" key="6">
    <source>
        <dbReference type="ARBA" id="ARBA00022912"/>
    </source>
</evidence>
<feature type="domain" description="Rhodanese" evidence="12">
    <location>
        <begin position="394"/>
        <end position="498"/>
    </location>
</feature>
<dbReference type="GO" id="GO:0010971">
    <property type="term" value="P:positive regulation of G2/M transition of mitotic cell cycle"/>
    <property type="evidence" value="ECO:0007669"/>
    <property type="project" value="TreeGrafter"/>
</dbReference>
<keyword evidence="6 10" id="KW-0904">Protein phosphatase</keyword>
<name>A0A0F4GDT3_9PEZI</name>
<keyword evidence="3 10" id="KW-0132">Cell division</keyword>
<dbReference type="SMART" id="SM00450">
    <property type="entry name" value="RHOD"/>
    <property type="match status" value="1"/>
</dbReference>
<comment type="catalytic activity">
    <reaction evidence="8 10">
        <text>O-phospho-L-tyrosyl-[protein] + H2O = L-tyrosyl-[protein] + phosphate</text>
        <dbReference type="Rhea" id="RHEA:10684"/>
        <dbReference type="Rhea" id="RHEA-COMP:10136"/>
        <dbReference type="Rhea" id="RHEA-COMP:20101"/>
        <dbReference type="ChEBI" id="CHEBI:15377"/>
        <dbReference type="ChEBI" id="CHEBI:43474"/>
        <dbReference type="ChEBI" id="CHEBI:46858"/>
        <dbReference type="ChEBI" id="CHEBI:61978"/>
        <dbReference type="EC" id="3.1.3.48"/>
    </reaction>
</comment>